<dbReference type="Gene3D" id="3.40.50.12780">
    <property type="entry name" value="N-terminal domain of ligase-like"/>
    <property type="match status" value="1"/>
</dbReference>
<dbReference type="Gene3D" id="3.30.300.30">
    <property type="match status" value="1"/>
</dbReference>
<name>A0A066U4G8_9PSEU</name>
<gene>
    <name evidence="2" type="ORF">DV20_11445</name>
</gene>
<protein>
    <recommendedName>
        <fullName evidence="4">AMP-dependent synthetase/ligase domain-containing protein</fullName>
    </recommendedName>
</protein>
<evidence type="ECO:0000313" key="2">
    <source>
        <dbReference type="EMBL" id="KDN21995.1"/>
    </source>
</evidence>
<dbReference type="AlphaFoldDB" id="A0A066U4G8"/>
<evidence type="ECO:0000256" key="1">
    <source>
        <dbReference type="SAM" id="MobiDB-lite"/>
    </source>
</evidence>
<dbReference type="EMBL" id="JMQI01000024">
    <property type="protein sequence ID" value="KDN21995.1"/>
    <property type="molecule type" value="Genomic_DNA"/>
</dbReference>
<dbReference type="InterPro" id="IPR042099">
    <property type="entry name" value="ANL_N_sf"/>
</dbReference>
<reference evidence="2 3" key="1">
    <citation type="submission" date="2014-05" db="EMBL/GenBank/DDBJ databases">
        <title>Draft genome sequence of Amycolatopsis rifamycinica DSM 46095.</title>
        <authorList>
            <person name="Lal R."/>
            <person name="Saxena A."/>
            <person name="Kumari R."/>
            <person name="Mukherjee U."/>
            <person name="Singh P."/>
            <person name="Sangwan N."/>
            <person name="Mahato N.K."/>
        </authorList>
    </citation>
    <scope>NUCLEOTIDE SEQUENCE [LARGE SCALE GENOMIC DNA]</scope>
    <source>
        <strain evidence="2 3">DSM 46095</strain>
    </source>
</reference>
<keyword evidence="3" id="KW-1185">Reference proteome</keyword>
<dbReference type="RefSeq" id="WP_043779157.1">
    <property type="nucleotide sequence ID" value="NZ_JMQI01000024.1"/>
</dbReference>
<dbReference type="eggNOG" id="COG0318">
    <property type="taxonomic scope" value="Bacteria"/>
</dbReference>
<dbReference type="SUPFAM" id="SSF56801">
    <property type="entry name" value="Acetyl-CoA synthetase-like"/>
    <property type="match status" value="1"/>
</dbReference>
<dbReference type="InterPro" id="IPR045851">
    <property type="entry name" value="AMP-bd_C_sf"/>
</dbReference>
<feature type="region of interest" description="Disordered" evidence="1">
    <location>
        <begin position="342"/>
        <end position="365"/>
    </location>
</feature>
<dbReference type="STRING" id="287986.DV20_11445"/>
<feature type="compositionally biased region" description="Basic and acidic residues" evidence="1">
    <location>
        <begin position="342"/>
        <end position="351"/>
    </location>
</feature>
<proteinExistence type="predicted"/>
<accession>A0A066U4G8</accession>
<evidence type="ECO:0008006" key="4">
    <source>
        <dbReference type="Google" id="ProtNLM"/>
    </source>
</evidence>
<dbReference type="Proteomes" id="UP000027345">
    <property type="component" value="Unassembled WGS sequence"/>
</dbReference>
<dbReference type="OrthoDB" id="9787658at2"/>
<organism evidence="2 3">
    <name type="scientific">Amycolatopsis rifamycinica</name>
    <dbReference type="NCBI Taxonomy" id="287986"/>
    <lineage>
        <taxon>Bacteria</taxon>
        <taxon>Bacillati</taxon>
        <taxon>Actinomycetota</taxon>
        <taxon>Actinomycetes</taxon>
        <taxon>Pseudonocardiales</taxon>
        <taxon>Pseudonocardiaceae</taxon>
        <taxon>Amycolatopsis</taxon>
    </lineage>
</organism>
<evidence type="ECO:0000313" key="3">
    <source>
        <dbReference type="Proteomes" id="UP000027345"/>
    </source>
</evidence>
<comment type="caution">
    <text evidence="2">The sequence shown here is derived from an EMBL/GenBank/DDBJ whole genome shotgun (WGS) entry which is preliminary data.</text>
</comment>
<sequence>MWTELTPAELLSADLAAPRIADRPWLVRWDSPGLDAEALARRVFPDPVDLRTSGTTGPGRVWRRSFAQVWAEAGLLADLLRPRRPEAVLSFVPPQHIFGLLATVLVPARLGIPVWYRPDLFGPMPDEGHTRWAVPAIPWVFALLRRNVSWVRSMDHVAVLHSTATLPASAAGFLAAAGPDRVSVTEVFGSTETGGVAQRGWTGGNPPWELFGDVRLLSEKDTAAEVPLRIAGPRLAAVPGQPPPAVLTMDDFVRPVGDRAFAFVGRRSSLVKVNGRRLDLDELERSLRAVVRCADLALVPVADDLTGEHVDVHVVPEAGHDVDVQAVRRHLGVQPRKVLVRDRIDRTDTGKTRRVRPAGTDGPAR</sequence>